<evidence type="ECO:0000313" key="2">
    <source>
        <dbReference type="EMBL" id="CAG9331067.1"/>
    </source>
</evidence>
<dbReference type="AlphaFoldDB" id="A0AAU9JTH9"/>
<dbReference type="EMBL" id="CAJZBQ010000052">
    <property type="protein sequence ID" value="CAG9331067.1"/>
    <property type="molecule type" value="Genomic_DNA"/>
</dbReference>
<dbReference type="Gene3D" id="2.160.20.10">
    <property type="entry name" value="Single-stranded right-handed beta-helix, Pectin lyase-like"/>
    <property type="match status" value="1"/>
</dbReference>
<dbReference type="SUPFAM" id="SSF51126">
    <property type="entry name" value="Pectin lyase-like"/>
    <property type="match status" value="2"/>
</dbReference>
<reference evidence="2" key="1">
    <citation type="submission" date="2021-09" db="EMBL/GenBank/DDBJ databases">
        <authorList>
            <consortium name="AG Swart"/>
            <person name="Singh M."/>
            <person name="Singh A."/>
            <person name="Seah K."/>
            <person name="Emmerich C."/>
        </authorList>
    </citation>
    <scope>NUCLEOTIDE SEQUENCE</scope>
    <source>
        <strain evidence="2">ATCC30299</strain>
    </source>
</reference>
<dbReference type="Pfam" id="PF13229">
    <property type="entry name" value="Beta_helix"/>
    <property type="match status" value="2"/>
</dbReference>
<protein>
    <recommendedName>
        <fullName evidence="1">Right handed beta helix domain-containing protein</fullName>
    </recommendedName>
</protein>
<dbReference type="InterPro" id="IPR006626">
    <property type="entry name" value="PbH1"/>
</dbReference>
<organism evidence="2 3">
    <name type="scientific">Blepharisma stoltei</name>
    <dbReference type="NCBI Taxonomy" id="1481888"/>
    <lineage>
        <taxon>Eukaryota</taxon>
        <taxon>Sar</taxon>
        <taxon>Alveolata</taxon>
        <taxon>Ciliophora</taxon>
        <taxon>Postciliodesmatophora</taxon>
        <taxon>Heterotrichea</taxon>
        <taxon>Heterotrichida</taxon>
        <taxon>Blepharismidae</taxon>
        <taxon>Blepharisma</taxon>
    </lineage>
</organism>
<keyword evidence="3" id="KW-1185">Reference proteome</keyword>
<dbReference type="SMART" id="SM00710">
    <property type="entry name" value="PbH1"/>
    <property type="match status" value="6"/>
</dbReference>
<evidence type="ECO:0000313" key="3">
    <source>
        <dbReference type="Proteomes" id="UP001162131"/>
    </source>
</evidence>
<dbReference type="Proteomes" id="UP001162131">
    <property type="component" value="Unassembled WGS sequence"/>
</dbReference>
<dbReference type="InterPro" id="IPR012334">
    <property type="entry name" value="Pectin_lyas_fold"/>
</dbReference>
<feature type="domain" description="Right handed beta helix" evidence="1">
    <location>
        <begin position="346"/>
        <end position="480"/>
    </location>
</feature>
<comment type="caution">
    <text evidence="2">The sequence shown here is derived from an EMBL/GenBank/DDBJ whole genome shotgun (WGS) entry which is preliminary data.</text>
</comment>
<dbReference type="InterPro" id="IPR039448">
    <property type="entry name" value="Beta_helix"/>
</dbReference>
<feature type="domain" description="Right handed beta helix" evidence="1">
    <location>
        <begin position="487"/>
        <end position="597"/>
    </location>
</feature>
<sequence length="643" mass="71128">MSSGYSHKENNLSNIERKILKNTFYHNANDLHYKEESMSNRSQFSCSGKFQTSISRPSMEISRAISQDSFRTIEQLFSIGLQEIDLSRLSFQDENDVALRLQEVIRKAAPGAIITLPPQNITLNGLLITSPITIKGTPGCTLEIANGSIVVDFSSHSKESMIGSISESALMCELSIIFNLTGGAAKSSTSPPALFIMDSPNTSIEVRDCDIRSINHEEKEMVSTVEDSSEELQDVCFWANGISFKRHATRIDLRYNSSLVIKSCNISNFHEIIKGGINSSIHIEKTHINNCIGNGVSILNPTNFQLLESVIQNCQKTSVEIRIIPNSSFGKPSSRSGSLTNSREIQSRTIRIEGNDIKNSGAYGVSIWSEHVCHFPSIVNIIKNKIEQSAKEALAVRHLALQDLYVLSNDFNWSQGSGLWLQKVYKLTPDSRIMVTLNRCYDSCGGYGVYLYDAGGVFDNNELYRNSLGGVMVVGSSNKEAEIETSLEIKKCKIYSNGENGVTVLDFYQGSITIDQCKITENYHNGVYLMQSREPTSYVKGKDQIAPENLRGTVILSNSDISINKAYGITVAKFRVVIEKTLIVDNTQGAMLIGEGSRDLVTFLDDPEEMKHNISGNVEGPTKVFIQGGRNICGKGNLKCMIY</sequence>
<proteinExistence type="predicted"/>
<gene>
    <name evidence="2" type="ORF">BSTOLATCC_MIC52473</name>
</gene>
<dbReference type="InterPro" id="IPR011050">
    <property type="entry name" value="Pectin_lyase_fold/virulence"/>
</dbReference>
<accession>A0AAU9JTH9</accession>
<name>A0AAU9JTH9_9CILI</name>
<evidence type="ECO:0000259" key="1">
    <source>
        <dbReference type="Pfam" id="PF13229"/>
    </source>
</evidence>